<keyword evidence="5" id="KW-0963">Cytoplasm</keyword>
<evidence type="ECO:0000256" key="11">
    <source>
        <dbReference type="ARBA" id="ARBA00078463"/>
    </source>
</evidence>
<dbReference type="GO" id="GO:0031410">
    <property type="term" value="C:cytoplasmic vesicle"/>
    <property type="evidence" value="ECO:0007669"/>
    <property type="project" value="TreeGrafter"/>
</dbReference>
<dbReference type="SUPFAM" id="SSF140741">
    <property type="entry name" value="RUN domain-like"/>
    <property type="match status" value="1"/>
</dbReference>
<evidence type="ECO:0000313" key="17">
    <source>
        <dbReference type="EMBL" id="VFV44397.1"/>
    </source>
</evidence>
<feature type="domain" description="SH3" evidence="15">
    <location>
        <begin position="1233"/>
        <end position="1292"/>
    </location>
</feature>
<evidence type="ECO:0000256" key="2">
    <source>
        <dbReference type="ARBA" id="ARBA00004514"/>
    </source>
</evidence>
<dbReference type="Pfam" id="PF02759">
    <property type="entry name" value="RUN"/>
    <property type="match status" value="1"/>
</dbReference>
<keyword evidence="6" id="KW-0597">Phosphoprotein</keyword>
<feature type="region of interest" description="Disordered" evidence="14">
    <location>
        <begin position="557"/>
        <end position="576"/>
    </location>
</feature>
<evidence type="ECO:0000256" key="4">
    <source>
        <dbReference type="ARBA" id="ARBA00022475"/>
    </source>
</evidence>
<feature type="domain" description="RUN" evidence="16">
    <location>
        <begin position="822"/>
        <end position="966"/>
    </location>
</feature>
<dbReference type="InterPro" id="IPR037213">
    <property type="entry name" value="Run_dom_sf"/>
</dbReference>
<dbReference type="InterPro" id="IPR004012">
    <property type="entry name" value="Run_dom"/>
</dbReference>
<evidence type="ECO:0000256" key="7">
    <source>
        <dbReference type="ARBA" id="ARBA00023136"/>
    </source>
</evidence>
<comment type="subcellular location">
    <subcellularLocation>
        <location evidence="1">Cell membrane</location>
    </subcellularLocation>
    <subcellularLocation>
        <location evidence="2">Cytoplasm</location>
        <location evidence="2">Cytosol</location>
    </subcellularLocation>
</comment>
<dbReference type="PANTHER" id="PTHR15591:SF14">
    <property type="entry name" value="AP-4 COMPLEX ACCESSORY SUBUNIT RUSC2"/>
    <property type="match status" value="1"/>
</dbReference>
<dbReference type="Gene3D" id="1.20.58.900">
    <property type="match status" value="1"/>
</dbReference>
<dbReference type="SUPFAM" id="SSF50044">
    <property type="entry name" value="SH3-domain"/>
    <property type="match status" value="1"/>
</dbReference>
<feature type="compositionally biased region" description="Basic and acidic residues" evidence="14">
    <location>
        <begin position="667"/>
        <end position="677"/>
    </location>
</feature>
<proteinExistence type="predicted"/>
<feature type="compositionally biased region" description="Pro residues" evidence="14">
    <location>
        <begin position="438"/>
        <end position="448"/>
    </location>
</feature>
<comment type="subunit">
    <text evidence="9">Associated component of the adapter-like complex 4 (AP-4). Interacts with active RAB1A and RAB1B, and with GOLGA2. Interacts (via RUN domain) with RAB35 (GTP-bound form); the interaction recruits RUSC2 to the plasma membrane.</text>
</comment>
<protein>
    <recommendedName>
        <fullName evidence="10">AP-4 complex accessory subunit RUSC2</fullName>
    </recommendedName>
    <alternativeName>
        <fullName evidence="12">Interacting protein of Rab1</fullName>
    </alternativeName>
    <alternativeName>
        <fullName evidence="11">RUN and SH3 domain-containing protein 2</fullName>
    </alternativeName>
</protein>
<comment type="function">
    <text evidence="8">Associates with the adapter-like complex 4 (AP-4) and may therefore play a role in vesicular trafficking of proteins at the trans-Golgi network.</text>
</comment>
<sequence length="1302" mass="138854">MPLFEISRMDSPPKLTGETLIVHHIPLVHCQVPDRQCCGGAGGGSGSARSNPFCPPELGITQPDQDLGQADSLLYNSLHSAPGGSARSADSTKSRVRDGRGPGAPKRHNPFLLQEGVAEPGLGDLYDDSTGDSATQQSFHLHGAGQPTLHLSPFQLPPPGPRVSRPWGATRSRAGVVEGQEQEPVATLDTQQCSTSHCCRPELEAETMELDECGGPGGSGSGGGASDTSGFSFDHEWKLSSDESPRNPRCSGSGPQHCRCSSTSSQSEAADQSMGYVSDSSCNSSDGVLVTFSTLYNKMHGNSRANLNSAPQSCSNSSFCSHSDPGAFYLDLQPSPAESKMSCESHHPDSGGREGSYGCPHASSPELDANCNSYRPHCEPCPAVADLTACFQSQARLVVATQNYYKLVTCDLSSQSSPSPAGSSITSCSEEHTKISPAPGPGPDPGPSQPSEYYLFQRPEVQPEEQEAVGSSVEAAAPVGPAVIEGQVYTNTSPPNLSTGRQRSRSCDRTLARSPPVRLGSLERMLSCPVRLSEGPTALAGPGSPPRRVTSFAELAKGRKKAAGSGSPPLRLSIGDSSQEFSPIQEAQQDRVGPLDEGVRCSHSLPPMPSGPGMDLVGPDPWSTQVCQGPQSNEMPPTGLRAAGQGPLAQLMDPGPALPGSPANSHTQKDARARADANHLSPQALKWREYRRKNPLGPPGLSGSLDRRPQEARLARRNPIFEFPGSFSAGGHLNCRMNGQVVKPLPLTCPDFQDPFSLTEKPPAEFCLSPDGNSEAISIDLLQKKGLVKAVNTAVDLIVAHFGTSRDPGVKAKLGNSSVSPNVGHLVLKYLCPAVQAVLEDGLKAFVLDVIIGQRKNMPWSVVEASTQLGPSTKVLHGLYNKVSQFPELTSHTMRFNAFILGLLNIRSLEFWFNHLYNHEDIIQTHYQPWGFLSAAHTVCPSLFEELLLLLQPLALLPFSLDLLFQHRLLQSGQQQRQHKELLRVSQDLLLSAHSTLQLARARGQEGPGDTDRAVHGERVKGVGASEGGEDEEEEETEEVAEAAGGPGRGRWARGGQAGWWYQLMQSSQVYIDGSAECSRFPRGGSSSSNEKKKGSGSGGPPPREGVVEGAEACPAPEETLGRDRGWPFWMGSPPDSVLAELRRSREREGSTAPSAENEEGASEPSPGGIKWGHLFGSRKAQRETRPANRLPSDWLSLDKSMFQLVAQTVGARREPEPRESLQEPPSPALPSKPPCEVKALCHHLATGPGQLSFHKGDILRVLGPAGGDWLRCSRGPNTGLVPLAYVTLTPTPSPTPGSSQN</sequence>
<dbReference type="InterPro" id="IPR036028">
    <property type="entry name" value="SH3-like_dom_sf"/>
</dbReference>
<feature type="region of interest" description="Disordered" evidence="14">
    <location>
        <begin position="581"/>
        <end position="710"/>
    </location>
</feature>
<evidence type="ECO:0000256" key="1">
    <source>
        <dbReference type="ARBA" id="ARBA00004236"/>
    </source>
</evidence>
<feature type="compositionally biased region" description="Acidic residues" evidence="14">
    <location>
        <begin position="1028"/>
        <end position="1041"/>
    </location>
</feature>
<evidence type="ECO:0000256" key="12">
    <source>
        <dbReference type="ARBA" id="ARBA00081448"/>
    </source>
</evidence>
<feature type="region of interest" description="Disordered" evidence="14">
    <location>
        <begin position="210"/>
        <end position="256"/>
    </location>
</feature>
<dbReference type="PANTHER" id="PTHR15591">
    <property type="entry name" value="RUN AND SH3 DOMAIN CONTAINING"/>
    <property type="match status" value="1"/>
</dbReference>
<keyword evidence="3 13" id="KW-0728">SH3 domain</keyword>
<dbReference type="SMART" id="SM00593">
    <property type="entry name" value="RUN"/>
    <property type="match status" value="1"/>
</dbReference>
<dbReference type="SMART" id="SM00326">
    <property type="entry name" value="SH3"/>
    <property type="match status" value="1"/>
</dbReference>
<evidence type="ECO:0000256" key="10">
    <source>
        <dbReference type="ARBA" id="ARBA00068554"/>
    </source>
</evidence>
<dbReference type="FunFam" id="1.20.58.900:FF:000006">
    <property type="entry name" value="RUN and SH3 domain containing 1"/>
    <property type="match status" value="1"/>
</dbReference>
<accession>A0A485PHS7</accession>
<dbReference type="InterPro" id="IPR001452">
    <property type="entry name" value="SH3_domain"/>
</dbReference>
<feature type="compositionally biased region" description="Basic and acidic residues" evidence="14">
    <location>
        <begin position="233"/>
        <end position="246"/>
    </location>
</feature>
<dbReference type="PROSITE" id="PS50826">
    <property type="entry name" value="RUN"/>
    <property type="match status" value="1"/>
</dbReference>
<feature type="compositionally biased region" description="Polar residues" evidence="14">
    <location>
        <begin position="488"/>
        <end position="501"/>
    </location>
</feature>
<dbReference type="Gene3D" id="2.30.30.40">
    <property type="entry name" value="SH3 Domains"/>
    <property type="match status" value="1"/>
</dbReference>
<dbReference type="EMBL" id="CAAGRJ010035726">
    <property type="protein sequence ID" value="VFV44397.1"/>
    <property type="molecule type" value="Genomic_DNA"/>
</dbReference>
<dbReference type="InterPro" id="IPR047342">
    <property type="entry name" value="RUN_RUSC2"/>
</dbReference>
<evidence type="ECO:0000256" key="9">
    <source>
        <dbReference type="ARBA" id="ARBA00065409"/>
    </source>
</evidence>
<dbReference type="GO" id="GO:0005829">
    <property type="term" value="C:cytosol"/>
    <property type="evidence" value="ECO:0007669"/>
    <property type="project" value="UniProtKB-SubCell"/>
</dbReference>
<name>A0A485PHS7_LYNPA</name>
<feature type="region of interest" description="Disordered" evidence="14">
    <location>
        <begin position="412"/>
        <end position="453"/>
    </location>
</feature>
<feature type="compositionally biased region" description="Basic and acidic residues" evidence="14">
    <location>
        <begin position="1010"/>
        <end position="1021"/>
    </location>
</feature>
<feature type="compositionally biased region" description="Basic and acidic residues" evidence="14">
    <location>
        <begin position="1212"/>
        <end position="1222"/>
    </location>
</feature>
<keyword evidence="18" id="KW-1185">Reference proteome</keyword>
<dbReference type="FunFam" id="2.30.30.40:FF:000228">
    <property type="entry name" value="RUN and SH3 domain containing 2"/>
    <property type="match status" value="1"/>
</dbReference>
<feature type="compositionally biased region" description="Basic and acidic residues" evidence="14">
    <location>
        <begin position="1141"/>
        <end position="1150"/>
    </location>
</feature>
<feature type="compositionally biased region" description="Basic and acidic residues" evidence="14">
    <location>
        <begin position="90"/>
        <end position="100"/>
    </location>
</feature>
<organism evidence="17 18">
    <name type="scientific">Lynx pardinus</name>
    <name type="common">Iberian lynx</name>
    <name type="synonym">Felis pardina</name>
    <dbReference type="NCBI Taxonomy" id="191816"/>
    <lineage>
        <taxon>Eukaryota</taxon>
        <taxon>Metazoa</taxon>
        <taxon>Chordata</taxon>
        <taxon>Craniata</taxon>
        <taxon>Vertebrata</taxon>
        <taxon>Euteleostomi</taxon>
        <taxon>Mammalia</taxon>
        <taxon>Eutheria</taxon>
        <taxon>Laurasiatheria</taxon>
        <taxon>Carnivora</taxon>
        <taxon>Feliformia</taxon>
        <taxon>Felidae</taxon>
        <taxon>Felinae</taxon>
        <taxon>Lynx</taxon>
    </lineage>
</organism>
<evidence type="ECO:0000259" key="16">
    <source>
        <dbReference type="PROSITE" id="PS50826"/>
    </source>
</evidence>
<feature type="region of interest" description="Disordered" evidence="14">
    <location>
        <begin position="40"/>
        <end position="113"/>
    </location>
</feature>
<evidence type="ECO:0000256" key="13">
    <source>
        <dbReference type="PROSITE-ProRule" id="PRU00192"/>
    </source>
</evidence>
<evidence type="ECO:0000256" key="3">
    <source>
        <dbReference type="ARBA" id="ARBA00022443"/>
    </source>
</evidence>
<evidence type="ECO:0000256" key="14">
    <source>
        <dbReference type="SAM" id="MobiDB-lite"/>
    </source>
</evidence>
<evidence type="ECO:0000256" key="5">
    <source>
        <dbReference type="ARBA" id="ARBA00022490"/>
    </source>
</evidence>
<reference evidence="17 18" key="1">
    <citation type="submission" date="2019-01" db="EMBL/GenBank/DDBJ databases">
        <authorList>
            <person name="Alioto T."/>
            <person name="Alioto T."/>
        </authorList>
    </citation>
    <scope>NUCLEOTIDE SEQUENCE [LARGE SCALE GENOMIC DNA]</scope>
</reference>
<dbReference type="Pfam" id="PF14604">
    <property type="entry name" value="SH3_9"/>
    <property type="match status" value="1"/>
</dbReference>
<gene>
    <name evidence="17" type="ORF">LYPA_23C009120</name>
</gene>
<evidence type="ECO:0000259" key="15">
    <source>
        <dbReference type="PROSITE" id="PS50002"/>
    </source>
</evidence>
<evidence type="ECO:0000256" key="6">
    <source>
        <dbReference type="ARBA" id="ARBA00022553"/>
    </source>
</evidence>
<feature type="compositionally biased region" description="Low complexity" evidence="14">
    <location>
        <begin position="413"/>
        <end position="428"/>
    </location>
</feature>
<feature type="region of interest" description="Disordered" evidence="14">
    <location>
        <begin position="487"/>
        <end position="514"/>
    </location>
</feature>
<feature type="region of interest" description="Disordered" evidence="14">
    <location>
        <begin position="1080"/>
        <end position="1192"/>
    </location>
</feature>
<feature type="compositionally biased region" description="Pro residues" evidence="14">
    <location>
        <begin position="1225"/>
        <end position="1234"/>
    </location>
</feature>
<feature type="region of interest" description="Disordered" evidence="14">
    <location>
        <begin position="1001"/>
        <end position="1052"/>
    </location>
</feature>
<dbReference type="GO" id="GO:0005886">
    <property type="term" value="C:plasma membrane"/>
    <property type="evidence" value="ECO:0007669"/>
    <property type="project" value="UniProtKB-SubCell"/>
</dbReference>
<evidence type="ECO:0000313" key="18">
    <source>
        <dbReference type="Proteomes" id="UP000386466"/>
    </source>
</evidence>
<dbReference type="Proteomes" id="UP000386466">
    <property type="component" value="Unassembled WGS sequence"/>
</dbReference>
<dbReference type="CDD" id="cd17702">
    <property type="entry name" value="RUN_RUSC2"/>
    <property type="match status" value="1"/>
</dbReference>
<dbReference type="PROSITE" id="PS50002">
    <property type="entry name" value="SH3"/>
    <property type="match status" value="1"/>
</dbReference>
<feature type="region of interest" description="Disordered" evidence="14">
    <location>
        <begin position="1209"/>
        <end position="1234"/>
    </location>
</feature>
<feature type="compositionally biased region" description="Polar residues" evidence="14">
    <location>
        <begin position="622"/>
        <end position="635"/>
    </location>
</feature>
<evidence type="ECO:0000256" key="8">
    <source>
        <dbReference type="ARBA" id="ARBA00054808"/>
    </source>
</evidence>
<dbReference type="InterPro" id="IPR047343">
    <property type="entry name" value="RUSC1_2"/>
</dbReference>
<keyword evidence="4" id="KW-1003">Cell membrane</keyword>
<feature type="compositionally biased region" description="Gly residues" evidence="14">
    <location>
        <begin position="214"/>
        <end position="225"/>
    </location>
</feature>
<keyword evidence="7" id="KW-0472">Membrane</keyword>